<gene>
    <name evidence="4" type="ORF">F4V43_16305</name>
</gene>
<feature type="domain" description="HTH tetR-type" evidence="3">
    <location>
        <begin position="12"/>
        <end position="72"/>
    </location>
</feature>
<dbReference type="InterPro" id="IPR050624">
    <property type="entry name" value="HTH-type_Tx_Regulator"/>
</dbReference>
<feature type="DNA-binding region" description="H-T-H motif" evidence="2">
    <location>
        <begin position="35"/>
        <end position="54"/>
    </location>
</feature>
<dbReference type="Proteomes" id="UP000367750">
    <property type="component" value="Unassembled WGS sequence"/>
</dbReference>
<dbReference type="OrthoDB" id="9810250at2"/>
<accession>A0A5J5FXX1</accession>
<dbReference type="Gene3D" id="1.10.357.10">
    <property type="entry name" value="Tetracycline Repressor, domain 2"/>
    <property type="match status" value="1"/>
</dbReference>
<dbReference type="InterPro" id="IPR039532">
    <property type="entry name" value="TetR_C_Firmicutes"/>
</dbReference>
<dbReference type="PROSITE" id="PS50977">
    <property type="entry name" value="HTH_TETR_2"/>
    <property type="match status" value="1"/>
</dbReference>
<protein>
    <submittedName>
        <fullName evidence="4">TetR family transcriptional regulator</fullName>
    </submittedName>
</protein>
<dbReference type="GO" id="GO:0003677">
    <property type="term" value="F:DNA binding"/>
    <property type="evidence" value="ECO:0007669"/>
    <property type="project" value="UniProtKB-UniRule"/>
</dbReference>
<dbReference type="Pfam" id="PF14278">
    <property type="entry name" value="TetR_C_8"/>
    <property type="match status" value="1"/>
</dbReference>
<dbReference type="AlphaFoldDB" id="A0A5J5FXX1"/>
<dbReference type="RefSeq" id="WP_150459319.1">
    <property type="nucleotide sequence ID" value="NZ_VYKK01000026.1"/>
</dbReference>
<dbReference type="PANTHER" id="PTHR43479:SF23">
    <property type="entry name" value="HTH TETR-TYPE DOMAIN-CONTAINING PROTEIN"/>
    <property type="match status" value="1"/>
</dbReference>
<keyword evidence="1 2" id="KW-0238">DNA-binding</keyword>
<dbReference type="InterPro" id="IPR001647">
    <property type="entry name" value="HTH_TetR"/>
</dbReference>
<dbReference type="PANTHER" id="PTHR43479">
    <property type="entry name" value="ACREF/ENVCD OPERON REPRESSOR-RELATED"/>
    <property type="match status" value="1"/>
</dbReference>
<name>A0A5J5FXX1_9BACL</name>
<dbReference type="InterPro" id="IPR009057">
    <property type="entry name" value="Homeodomain-like_sf"/>
</dbReference>
<proteinExistence type="predicted"/>
<dbReference type="EMBL" id="VYKK01000026">
    <property type="protein sequence ID" value="KAA8998789.1"/>
    <property type="molecule type" value="Genomic_DNA"/>
</dbReference>
<evidence type="ECO:0000256" key="1">
    <source>
        <dbReference type="ARBA" id="ARBA00023125"/>
    </source>
</evidence>
<organism evidence="4 5">
    <name type="scientific">Paenibacillus spiritus</name>
    <dbReference type="NCBI Taxonomy" id="2496557"/>
    <lineage>
        <taxon>Bacteria</taxon>
        <taxon>Bacillati</taxon>
        <taxon>Bacillota</taxon>
        <taxon>Bacilli</taxon>
        <taxon>Bacillales</taxon>
        <taxon>Paenibacillaceae</taxon>
        <taxon>Paenibacillus</taxon>
    </lineage>
</organism>
<reference evidence="4 5" key="1">
    <citation type="submission" date="2019-09" db="EMBL/GenBank/DDBJ databases">
        <title>Bacillus ochoae sp. nov., Paenibacillus whitsoniae sp. nov., Paenibacillus spiritus sp. nov. Isolated from the Mars Exploration Rover during spacecraft assembly.</title>
        <authorList>
            <person name="Seuylemezian A."/>
            <person name="Vaishampayan P."/>
        </authorList>
    </citation>
    <scope>NUCLEOTIDE SEQUENCE [LARGE SCALE GENOMIC DNA]</scope>
    <source>
        <strain evidence="4 5">MER_111</strain>
    </source>
</reference>
<evidence type="ECO:0000259" key="3">
    <source>
        <dbReference type="PROSITE" id="PS50977"/>
    </source>
</evidence>
<evidence type="ECO:0000313" key="5">
    <source>
        <dbReference type="Proteomes" id="UP000367750"/>
    </source>
</evidence>
<evidence type="ECO:0000313" key="4">
    <source>
        <dbReference type="EMBL" id="KAA8998789.1"/>
    </source>
</evidence>
<sequence>MNTSGKVDPRVLRTRRLLKQAFFELLQEREVDKITVNQLAERATINRVTFYLHYRDVPDLMDRIADEMIQEISGILSVDNPDPEQRNSPGGRRERLLKLLEHIADNSKFYKSVLATRRISVFAERLLDLISNLILGEIQRQEQLQPDGSSMQIQKDIAIWYGSSALMGVIIKWLQNDMPYSPAYLARQFAMLTYRN</sequence>
<evidence type="ECO:0000256" key="2">
    <source>
        <dbReference type="PROSITE-ProRule" id="PRU00335"/>
    </source>
</evidence>
<dbReference type="SUPFAM" id="SSF46689">
    <property type="entry name" value="Homeodomain-like"/>
    <property type="match status" value="1"/>
</dbReference>
<comment type="caution">
    <text evidence="4">The sequence shown here is derived from an EMBL/GenBank/DDBJ whole genome shotgun (WGS) entry which is preliminary data.</text>
</comment>
<keyword evidence="5" id="KW-1185">Reference proteome</keyword>